<proteinExistence type="predicted"/>
<name>A0A0V0GVS9_SOLCH</name>
<protein>
    <submittedName>
        <fullName evidence="1">Putative ovule protein</fullName>
    </submittedName>
</protein>
<reference evidence="1" key="1">
    <citation type="submission" date="2015-12" db="EMBL/GenBank/DDBJ databases">
        <title>Gene expression during late stages of embryo sac development: a critical building block for successful pollen-pistil interactions.</title>
        <authorList>
            <person name="Liu Y."/>
            <person name="Joly V."/>
            <person name="Sabar M."/>
            <person name="Matton D.P."/>
        </authorList>
    </citation>
    <scope>NUCLEOTIDE SEQUENCE</scope>
</reference>
<organism evidence="1">
    <name type="scientific">Solanum chacoense</name>
    <name type="common">Chaco potato</name>
    <dbReference type="NCBI Taxonomy" id="4108"/>
    <lineage>
        <taxon>Eukaryota</taxon>
        <taxon>Viridiplantae</taxon>
        <taxon>Streptophyta</taxon>
        <taxon>Embryophyta</taxon>
        <taxon>Tracheophyta</taxon>
        <taxon>Spermatophyta</taxon>
        <taxon>Magnoliopsida</taxon>
        <taxon>eudicotyledons</taxon>
        <taxon>Gunneridae</taxon>
        <taxon>Pentapetalae</taxon>
        <taxon>asterids</taxon>
        <taxon>lamiids</taxon>
        <taxon>Solanales</taxon>
        <taxon>Solanaceae</taxon>
        <taxon>Solanoideae</taxon>
        <taxon>Solaneae</taxon>
        <taxon>Solanum</taxon>
    </lineage>
</organism>
<dbReference type="EMBL" id="GEDG01031213">
    <property type="protein sequence ID" value="JAP11504.1"/>
    <property type="molecule type" value="Transcribed_RNA"/>
</dbReference>
<accession>A0A0V0GVS9</accession>
<sequence>MISKIFDQPNMGIPNTPRVNSRCFRVHLDSRVGLALVKTILPLSFKNGFSPYYLSTTLIQILLAPNKKYQNQTLASTS</sequence>
<dbReference type="AlphaFoldDB" id="A0A0V0GVS9"/>
<evidence type="ECO:0000313" key="1">
    <source>
        <dbReference type="EMBL" id="JAP11504.1"/>
    </source>
</evidence>